<evidence type="ECO:0000256" key="1">
    <source>
        <dbReference type="ARBA" id="ARBA00004141"/>
    </source>
</evidence>
<evidence type="ECO:0000256" key="8">
    <source>
        <dbReference type="ARBA" id="ARBA00023136"/>
    </source>
</evidence>
<evidence type="ECO:0000256" key="6">
    <source>
        <dbReference type="ARBA" id="ARBA00022989"/>
    </source>
</evidence>
<dbReference type="InterPro" id="IPR002076">
    <property type="entry name" value="ELO_fam"/>
</dbReference>
<proteinExistence type="predicted"/>
<keyword evidence="5" id="KW-0276">Fatty acid metabolism</keyword>
<gene>
    <name evidence="10" type="ORF">PR048_012702</name>
</gene>
<evidence type="ECO:0000256" key="7">
    <source>
        <dbReference type="ARBA" id="ARBA00023098"/>
    </source>
</evidence>
<evidence type="ECO:0000256" key="5">
    <source>
        <dbReference type="ARBA" id="ARBA00022832"/>
    </source>
</evidence>
<keyword evidence="2" id="KW-0444">Lipid biosynthesis</keyword>
<organism evidence="10 11">
    <name type="scientific">Dryococelus australis</name>
    <dbReference type="NCBI Taxonomy" id="614101"/>
    <lineage>
        <taxon>Eukaryota</taxon>
        <taxon>Metazoa</taxon>
        <taxon>Ecdysozoa</taxon>
        <taxon>Arthropoda</taxon>
        <taxon>Hexapoda</taxon>
        <taxon>Insecta</taxon>
        <taxon>Pterygota</taxon>
        <taxon>Neoptera</taxon>
        <taxon>Polyneoptera</taxon>
        <taxon>Phasmatodea</taxon>
        <taxon>Verophasmatodea</taxon>
        <taxon>Anareolatae</taxon>
        <taxon>Phasmatidae</taxon>
        <taxon>Eurycanthinae</taxon>
        <taxon>Dryococelus</taxon>
    </lineage>
</organism>
<keyword evidence="4" id="KW-0812">Transmembrane</keyword>
<name>A0ABQ9HQY7_9NEOP</name>
<keyword evidence="6" id="KW-1133">Transmembrane helix</keyword>
<dbReference type="EMBL" id="JARBHB010000004">
    <property type="protein sequence ID" value="KAJ8886491.1"/>
    <property type="molecule type" value="Genomic_DNA"/>
</dbReference>
<protein>
    <recommendedName>
        <fullName evidence="12">Very-long-chain 3-oxoacyl-CoA synthase</fullName>
    </recommendedName>
</protein>
<accession>A0ABQ9HQY7</accession>
<evidence type="ECO:0008006" key="12">
    <source>
        <dbReference type="Google" id="ProtNLM"/>
    </source>
</evidence>
<keyword evidence="9" id="KW-0275">Fatty acid biosynthesis</keyword>
<keyword evidence="11" id="KW-1185">Reference proteome</keyword>
<dbReference type="Pfam" id="PF01151">
    <property type="entry name" value="ELO"/>
    <property type="match status" value="1"/>
</dbReference>
<dbReference type="Proteomes" id="UP001159363">
    <property type="component" value="Chromosome X"/>
</dbReference>
<evidence type="ECO:0000256" key="4">
    <source>
        <dbReference type="ARBA" id="ARBA00022692"/>
    </source>
</evidence>
<keyword evidence="7" id="KW-0443">Lipid metabolism</keyword>
<keyword evidence="8" id="KW-0472">Membrane</keyword>
<evidence type="ECO:0000256" key="3">
    <source>
        <dbReference type="ARBA" id="ARBA00022679"/>
    </source>
</evidence>
<comment type="caution">
    <text evidence="10">The sequence shown here is derived from an EMBL/GenBank/DDBJ whole genome shotgun (WGS) entry which is preliminary data.</text>
</comment>
<evidence type="ECO:0000256" key="9">
    <source>
        <dbReference type="ARBA" id="ARBA00023160"/>
    </source>
</evidence>
<evidence type="ECO:0000313" key="10">
    <source>
        <dbReference type="EMBL" id="KAJ8886491.1"/>
    </source>
</evidence>
<sequence>MSVDAADVGVLTAPLVNQRSMMGSTSSTLAICLSYAYFAKVLGPQLIANKKPFDLRQGFEVYNFLQMVFSAWIFYKVNSPPQPRQPLCALD</sequence>
<keyword evidence="3" id="KW-0808">Transferase</keyword>
<evidence type="ECO:0000256" key="2">
    <source>
        <dbReference type="ARBA" id="ARBA00022516"/>
    </source>
</evidence>
<reference evidence="10 11" key="1">
    <citation type="submission" date="2023-02" db="EMBL/GenBank/DDBJ databases">
        <title>LHISI_Scaffold_Assembly.</title>
        <authorList>
            <person name="Stuart O.P."/>
            <person name="Cleave R."/>
            <person name="Magrath M.J.L."/>
            <person name="Mikheyev A.S."/>
        </authorList>
    </citation>
    <scope>NUCLEOTIDE SEQUENCE [LARGE SCALE GENOMIC DNA]</scope>
    <source>
        <strain evidence="10">Daus_M_001</strain>
        <tissue evidence="10">Leg muscle</tissue>
    </source>
</reference>
<comment type="subcellular location">
    <subcellularLocation>
        <location evidence="1">Membrane</location>
        <topology evidence="1">Multi-pass membrane protein</topology>
    </subcellularLocation>
</comment>
<evidence type="ECO:0000313" key="11">
    <source>
        <dbReference type="Proteomes" id="UP001159363"/>
    </source>
</evidence>